<comment type="caution">
    <text evidence="2">The sequence shown here is derived from an EMBL/GenBank/DDBJ whole genome shotgun (WGS) entry which is preliminary data.</text>
</comment>
<dbReference type="SUPFAM" id="SSF159713">
    <property type="entry name" value="Dhaf3308-like"/>
    <property type="match status" value="1"/>
</dbReference>
<dbReference type="Proteomes" id="UP000316628">
    <property type="component" value="Unassembled WGS sequence"/>
</dbReference>
<name>A0A543JAC9_9PSEU</name>
<protein>
    <submittedName>
        <fullName evidence="2">Putative heavy-metal chelation protein</fullName>
    </submittedName>
</protein>
<evidence type="ECO:0000259" key="1">
    <source>
        <dbReference type="Pfam" id="PF04016"/>
    </source>
</evidence>
<organism evidence="2 3">
    <name type="scientific">Saccharothrix saharensis</name>
    <dbReference type="NCBI Taxonomy" id="571190"/>
    <lineage>
        <taxon>Bacteria</taxon>
        <taxon>Bacillati</taxon>
        <taxon>Actinomycetota</taxon>
        <taxon>Actinomycetes</taxon>
        <taxon>Pseudonocardiales</taxon>
        <taxon>Pseudonocardiaceae</taxon>
        <taxon>Saccharothrix</taxon>
    </lineage>
</organism>
<dbReference type="AlphaFoldDB" id="A0A543JAC9"/>
<dbReference type="Pfam" id="PF04016">
    <property type="entry name" value="DUF364"/>
    <property type="match status" value="1"/>
</dbReference>
<gene>
    <name evidence="2" type="ORF">FHX81_2095</name>
</gene>
<accession>A0A543JAC9</accession>
<dbReference type="Gene3D" id="3.40.50.11590">
    <property type="match status" value="1"/>
</dbReference>
<feature type="domain" description="Putative heavy-metal chelation" evidence="1">
    <location>
        <begin position="141"/>
        <end position="252"/>
    </location>
</feature>
<evidence type="ECO:0000313" key="2">
    <source>
        <dbReference type="EMBL" id="TQM79785.1"/>
    </source>
</evidence>
<dbReference type="InterPro" id="IPR007161">
    <property type="entry name" value="DUF364"/>
</dbReference>
<dbReference type="RefSeq" id="WP_246107741.1">
    <property type="nucleotide sequence ID" value="NZ_VFPP01000001.1"/>
</dbReference>
<keyword evidence="3" id="KW-1185">Reference proteome</keyword>
<sequence>MTAQADRRPLSGVTELIALARAGAMGPDPAEAEVSVAFTTRQGARHVSRGRAYRNTVISVRIGDAVGSCAVEPDGADDASVTDCVGESAADLLGHPDPAIRTAVLDAYLMHAHPHHLSAARHVVIGAGDSLAKSMARASAVVDLLDARPGQRVLVVGVVNSLLHHLRDRGLRYVPCDLKGGRTEWGEPIVTDALAAVADCDLVLASGMTVGNGSFEPLLRTSVAADRPLVVFAQTASAIVPWFLGSGVTAVSAEPFPFFWLHGGPTTLHLYRASPTGRAR</sequence>
<proteinExistence type="predicted"/>
<reference evidence="2 3" key="1">
    <citation type="submission" date="2019-06" db="EMBL/GenBank/DDBJ databases">
        <title>Sequencing the genomes of 1000 actinobacteria strains.</title>
        <authorList>
            <person name="Klenk H.-P."/>
        </authorList>
    </citation>
    <scope>NUCLEOTIDE SEQUENCE [LARGE SCALE GENOMIC DNA]</scope>
    <source>
        <strain evidence="2 3">DSM 45456</strain>
    </source>
</reference>
<dbReference type="EMBL" id="VFPP01000001">
    <property type="protein sequence ID" value="TQM79785.1"/>
    <property type="molecule type" value="Genomic_DNA"/>
</dbReference>
<evidence type="ECO:0000313" key="3">
    <source>
        <dbReference type="Proteomes" id="UP000316628"/>
    </source>
</evidence>